<keyword evidence="6" id="KW-0418">Kinase</keyword>
<sequence length="1564" mass="173620">MSFKADPAAGLSHEQRSRFDAFLLEFEEHWSPDTLAEFAARLERFTSPLAESLLREMILIDLERQWEHGVQVKVEDYLRQYPDVAKLKDVPLDFAIAEIEARAGTGAAPDPDEFLTRFPKLETELQPFLPRRPQDTREIQRGDTSRSDLSCELPPTPPKRPKLPDRFGRYRIIRRIADGGMGAVYLAEDTSLYDRRVALKVPLFVTDSPRDVECRTRFLAEARAASKLTEHPNLCSIYEIGRVDAIDYIAMQYVDGETLETHLRLHGRLEPRRAAALVIKIAQAIDYAHQRGIIHRDLKLANIMISSLGEPVVMDFGLARLSTEPEQTRLTRDGVLIGTPAYMSPEQVKANADQIHSATDIYSLGVVFYHLLTGRLPFRGSLGTIMSGVLRDDPDPPSKTLPDLDRQLEAICLTMMSKRAEDRYVSMGEVARMLSDWLQPEQPPQVDATAARRFVHSWPRVIAVGLSLLLLIVMAVVLIVRTDHGSVRFELSQNDLGVVVDGNRFKLQELGVPQRLTPGPHRLAIEIGGTQVPLDRPFTIETVEFQGRAKLAVQIDGVSITSNTFDVARGTKHVMHVSLIDLPPPADPPQPNSVKSKANSASATAASVPPDVTADSALAFNGIDSYVSIPSFRYDGSFPMTVEAFVTPFGNVDDGHVVSNTQSSGFSLVSQRGNWNFYFRDLQGWGHAKTPHSEFGRTVHLAGVYDGREVCLFVDGHAKHRVKVQYEHRPSVQHLFLGAGNNAVNEPETFFSGLIHQVRLSSVARYNADFQPPLDLANDSSTLALYDFNEQTGDVLSDRSGNGHDGRIHHARWVRKHEPDIDAVDDWTLTHRWTAAVHHRSVRAVAVSPDETMIASGGDDGSIAIFDAATGNLKRQISVAPKRIIDLAFAPDGQSLAVCGWDNEVRVVDLDSGKQRSNFHAPTGVGKTAMTGVHFAPQGDRLISGGWNAKIHVWDTATGRTDRVLEYPDGRIHCTALSNDATLVAAGGHRTIQVWDLASGKARFNLKGHCNTVTKVAFSHDGNALLSASTDGSIRCWNTIDGSLMSVWWNQNPLVDVRWFRDHQTVVSKDQSGRVRFWNAASGQQVGETMTHLGKLGIIGLLDRDRRMVTCGDRGLVKMWEITKTQRPFVADAPRSPSGPEADQNHVLYCDGVSSHVRIPKFRYDGTHPITIETWLRLPSLTTNPSDHRPGVISQNDGRGINLLLMERGFFQCGAAGCGDVIADTVAATDRWTHVAFTYDSSTLALFVDGKLQYRKTSSEPFAAGEKDFIIAADPTTATGVSRHLRALFDEIRFSKTVRYRQDFQPPRRHRKDSETILLYHFDDRSHETAIDATGNGFDGQIHRGRVIAAGTPPPGFSRPADAVSTMNEPLKSFDTAFDSVSKETPTAVKDYDNAFRSREPEPVRWHADGQLNIKSGGGSKAWNVIGMRRGLLEVTGRAANQETSWMVNLTNVSLRRGIRIVVRSDGQIRFGQSLFQFTPQVAERLLTTVATDTIRHVNRLGLAVDRRSVQVFWNGSSISDPITLDYDLTPCTVALGNHGSGHSQFDAVRYWRPFDARNEDWRP</sequence>
<gene>
    <name evidence="6" type="primary">pknB_16</name>
    <name evidence="6" type="ORF">Mal15_22840</name>
</gene>
<feature type="repeat" description="WD" evidence="3">
    <location>
        <begin position="835"/>
        <end position="876"/>
    </location>
</feature>
<dbReference type="RefSeq" id="WP_147867790.1">
    <property type="nucleotide sequence ID" value="NZ_CP036264.1"/>
</dbReference>
<dbReference type="PROSITE" id="PS50294">
    <property type="entry name" value="WD_REPEATS_REGION"/>
    <property type="match status" value="2"/>
</dbReference>
<dbReference type="Proteomes" id="UP000321353">
    <property type="component" value="Chromosome"/>
</dbReference>
<feature type="domain" description="Protein kinase" evidence="5">
    <location>
        <begin position="170"/>
        <end position="438"/>
    </location>
</feature>
<keyword evidence="6" id="KW-0808">Transferase</keyword>
<dbReference type="Pfam" id="PF00400">
    <property type="entry name" value="WD40"/>
    <property type="match status" value="5"/>
</dbReference>
<dbReference type="SMART" id="SM00220">
    <property type="entry name" value="S_TKc"/>
    <property type="match status" value="1"/>
</dbReference>
<feature type="compositionally biased region" description="Low complexity" evidence="4">
    <location>
        <begin position="592"/>
        <end position="607"/>
    </location>
</feature>
<dbReference type="Gene3D" id="2.60.120.200">
    <property type="match status" value="2"/>
</dbReference>
<dbReference type="InterPro" id="IPR013320">
    <property type="entry name" value="ConA-like_dom_sf"/>
</dbReference>
<proteinExistence type="predicted"/>
<dbReference type="SUPFAM" id="SSF50978">
    <property type="entry name" value="WD40 repeat-like"/>
    <property type="match status" value="1"/>
</dbReference>
<reference evidence="6 7" key="1">
    <citation type="submission" date="2019-02" db="EMBL/GenBank/DDBJ databases">
        <title>Planctomycetal bacteria perform biofilm scaping via a novel small molecule.</title>
        <authorList>
            <person name="Jeske O."/>
            <person name="Boedeker C."/>
            <person name="Wiegand S."/>
            <person name="Breitling P."/>
            <person name="Kallscheuer N."/>
            <person name="Jogler M."/>
            <person name="Rohde M."/>
            <person name="Petersen J."/>
            <person name="Medema M.H."/>
            <person name="Surup F."/>
            <person name="Jogler C."/>
        </authorList>
    </citation>
    <scope>NUCLEOTIDE SEQUENCE [LARGE SCALE GENOMIC DNA]</scope>
    <source>
        <strain evidence="6 7">Mal15</strain>
    </source>
</reference>
<keyword evidence="7" id="KW-1185">Reference proteome</keyword>
<dbReference type="SMART" id="SM00320">
    <property type="entry name" value="WD40"/>
    <property type="match status" value="7"/>
</dbReference>
<dbReference type="PROSITE" id="PS50011">
    <property type="entry name" value="PROTEIN_KINASE_DOM"/>
    <property type="match status" value="1"/>
</dbReference>
<dbReference type="Gene3D" id="1.10.510.10">
    <property type="entry name" value="Transferase(Phosphotransferase) domain 1"/>
    <property type="match status" value="1"/>
</dbReference>
<dbReference type="Pfam" id="PF00069">
    <property type="entry name" value="Pkinase"/>
    <property type="match status" value="1"/>
</dbReference>
<evidence type="ECO:0000256" key="3">
    <source>
        <dbReference type="PROSITE-ProRule" id="PRU00221"/>
    </source>
</evidence>
<keyword evidence="1 3" id="KW-0853">WD repeat</keyword>
<feature type="repeat" description="WD" evidence="3">
    <location>
        <begin position="930"/>
        <end position="964"/>
    </location>
</feature>
<dbReference type="Gene3D" id="3.30.200.20">
    <property type="entry name" value="Phosphorylase Kinase, domain 1"/>
    <property type="match status" value="1"/>
</dbReference>
<protein>
    <submittedName>
        <fullName evidence="6">Serine/threonine-protein kinase PknB</fullName>
        <ecNumber evidence="6">2.7.11.1</ecNumber>
    </submittedName>
</protein>
<evidence type="ECO:0000259" key="5">
    <source>
        <dbReference type="PROSITE" id="PS50011"/>
    </source>
</evidence>
<dbReference type="PANTHER" id="PTHR19848">
    <property type="entry name" value="WD40 REPEAT PROTEIN"/>
    <property type="match status" value="1"/>
</dbReference>
<dbReference type="EMBL" id="CP036264">
    <property type="protein sequence ID" value="QEF98235.1"/>
    <property type="molecule type" value="Genomic_DNA"/>
</dbReference>
<dbReference type="Gene3D" id="2.130.10.10">
    <property type="entry name" value="YVTN repeat-like/Quinoprotein amine dehydrogenase"/>
    <property type="match status" value="2"/>
</dbReference>
<dbReference type="PROSITE" id="PS50082">
    <property type="entry name" value="WD_REPEATS_2"/>
    <property type="match status" value="3"/>
</dbReference>
<dbReference type="PROSITE" id="PS00678">
    <property type="entry name" value="WD_REPEATS_1"/>
    <property type="match status" value="1"/>
</dbReference>
<keyword evidence="2" id="KW-0677">Repeat</keyword>
<evidence type="ECO:0000256" key="1">
    <source>
        <dbReference type="ARBA" id="ARBA00022574"/>
    </source>
</evidence>
<accession>A0A5B9MFA2</accession>
<evidence type="ECO:0000313" key="6">
    <source>
        <dbReference type="EMBL" id="QEF98235.1"/>
    </source>
</evidence>
<dbReference type="InterPro" id="IPR011009">
    <property type="entry name" value="Kinase-like_dom_sf"/>
</dbReference>
<dbReference type="InterPro" id="IPR001680">
    <property type="entry name" value="WD40_rpt"/>
</dbReference>
<dbReference type="InterPro" id="IPR008271">
    <property type="entry name" value="Ser/Thr_kinase_AS"/>
</dbReference>
<dbReference type="PROSITE" id="PS00108">
    <property type="entry name" value="PROTEIN_KINASE_ST"/>
    <property type="match status" value="1"/>
</dbReference>
<dbReference type="InterPro" id="IPR000719">
    <property type="entry name" value="Prot_kinase_dom"/>
</dbReference>
<dbReference type="InterPro" id="IPR019775">
    <property type="entry name" value="WD40_repeat_CS"/>
</dbReference>
<feature type="region of interest" description="Disordered" evidence="4">
    <location>
        <begin position="581"/>
        <end position="607"/>
    </location>
</feature>
<feature type="repeat" description="WD" evidence="3">
    <location>
        <begin position="1006"/>
        <end position="1047"/>
    </location>
</feature>
<dbReference type="CDD" id="cd00200">
    <property type="entry name" value="WD40"/>
    <property type="match status" value="1"/>
</dbReference>
<dbReference type="InterPro" id="IPR036322">
    <property type="entry name" value="WD40_repeat_dom_sf"/>
</dbReference>
<name>A0A5B9MFA2_9BACT</name>
<dbReference type="InterPro" id="IPR015943">
    <property type="entry name" value="WD40/YVTN_repeat-like_dom_sf"/>
</dbReference>
<evidence type="ECO:0000313" key="7">
    <source>
        <dbReference type="Proteomes" id="UP000321353"/>
    </source>
</evidence>
<feature type="compositionally biased region" description="Basic and acidic residues" evidence="4">
    <location>
        <begin position="132"/>
        <end position="146"/>
    </location>
</feature>
<dbReference type="KEGG" id="smam:Mal15_22840"/>
<dbReference type="GO" id="GO:0005524">
    <property type="term" value="F:ATP binding"/>
    <property type="evidence" value="ECO:0007669"/>
    <property type="project" value="InterPro"/>
</dbReference>
<dbReference type="PANTHER" id="PTHR19848:SF8">
    <property type="entry name" value="F-BOX AND WD REPEAT DOMAIN CONTAINING 7"/>
    <property type="match status" value="1"/>
</dbReference>
<dbReference type="SUPFAM" id="SSF49899">
    <property type="entry name" value="Concanavalin A-like lectins/glucanases"/>
    <property type="match status" value="2"/>
</dbReference>
<evidence type="ECO:0000256" key="4">
    <source>
        <dbReference type="SAM" id="MobiDB-lite"/>
    </source>
</evidence>
<feature type="compositionally biased region" description="Pro residues" evidence="4">
    <location>
        <begin position="582"/>
        <end position="591"/>
    </location>
</feature>
<evidence type="ECO:0000256" key="2">
    <source>
        <dbReference type="ARBA" id="ARBA00022737"/>
    </source>
</evidence>
<feature type="region of interest" description="Disordered" evidence="4">
    <location>
        <begin position="126"/>
        <end position="161"/>
    </location>
</feature>
<dbReference type="EC" id="2.7.11.1" evidence="6"/>
<dbReference type="Pfam" id="PF13385">
    <property type="entry name" value="Laminin_G_3"/>
    <property type="match status" value="2"/>
</dbReference>
<dbReference type="GO" id="GO:0004674">
    <property type="term" value="F:protein serine/threonine kinase activity"/>
    <property type="evidence" value="ECO:0007669"/>
    <property type="project" value="UniProtKB-EC"/>
</dbReference>
<dbReference type="SUPFAM" id="SSF56112">
    <property type="entry name" value="Protein kinase-like (PK-like)"/>
    <property type="match status" value="1"/>
</dbReference>
<organism evidence="6 7">
    <name type="scientific">Stieleria maiorica</name>
    <dbReference type="NCBI Taxonomy" id="2795974"/>
    <lineage>
        <taxon>Bacteria</taxon>
        <taxon>Pseudomonadati</taxon>
        <taxon>Planctomycetota</taxon>
        <taxon>Planctomycetia</taxon>
        <taxon>Pirellulales</taxon>
        <taxon>Pirellulaceae</taxon>
        <taxon>Stieleria</taxon>
    </lineage>
</organism>
<dbReference type="CDD" id="cd14014">
    <property type="entry name" value="STKc_PknB_like"/>
    <property type="match status" value="1"/>
</dbReference>